<dbReference type="GO" id="GO:0050660">
    <property type="term" value="F:flavin adenine dinucleotide binding"/>
    <property type="evidence" value="ECO:0007669"/>
    <property type="project" value="InterPro"/>
</dbReference>
<evidence type="ECO:0000313" key="5">
    <source>
        <dbReference type="EMBL" id="SEL53436.1"/>
    </source>
</evidence>
<dbReference type="Proteomes" id="UP000199664">
    <property type="component" value="Unassembled WGS sequence"/>
</dbReference>
<comment type="pathway">
    <text evidence="1">Cofactor biosynthesis; thiamine diphosphate biosynthesis.</text>
</comment>
<dbReference type="InterPro" id="IPR036188">
    <property type="entry name" value="FAD/NAD-bd_sf"/>
</dbReference>
<evidence type="ECO:0000313" key="6">
    <source>
        <dbReference type="Proteomes" id="UP000199664"/>
    </source>
</evidence>
<dbReference type="NCBIfam" id="TIGR02352">
    <property type="entry name" value="thiamin_ThiO"/>
    <property type="match status" value="1"/>
</dbReference>
<keyword evidence="6" id="KW-1185">Reference proteome</keyword>
<accession>A0A1H7QZM0</accession>
<dbReference type="STRING" id="1036779.SAMN04515666_104191"/>
<dbReference type="Gene3D" id="3.50.50.60">
    <property type="entry name" value="FAD/NAD(P)-binding domain"/>
    <property type="match status" value="1"/>
</dbReference>
<dbReference type="InterPro" id="IPR012727">
    <property type="entry name" value="Gly_oxidase_ThiO"/>
</dbReference>
<organism evidence="5 6">
    <name type="scientific">Bosea lupini</name>
    <dbReference type="NCBI Taxonomy" id="1036779"/>
    <lineage>
        <taxon>Bacteria</taxon>
        <taxon>Pseudomonadati</taxon>
        <taxon>Pseudomonadota</taxon>
        <taxon>Alphaproteobacteria</taxon>
        <taxon>Hyphomicrobiales</taxon>
        <taxon>Boseaceae</taxon>
        <taxon>Bosea</taxon>
    </lineage>
</organism>
<dbReference type="GO" id="GO:0009229">
    <property type="term" value="P:thiamine diphosphate biosynthetic process"/>
    <property type="evidence" value="ECO:0007669"/>
    <property type="project" value="UniProtKB-UniPathway"/>
</dbReference>
<keyword evidence="3" id="KW-0560">Oxidoreductase</keyword>
<gene>
    <name evidence="5" type="ORF">SAMN04515666_104191</name>
</gene>
<keyword evidence="2" id="KW-0784">Thiamine biosynthesis</keyword>
<evidence type="ECO:0000256" key="1">
    <source>
        <dbReference type="ARBA" id="ARBA00004948"/>
    </source>
</evidence>
<evidence type="ECO:0000259" key="4">
    <source>
        <dbReference type="Pfam" id="PF01266"/>
    </source>
</evidence>
<dbReference type="Pfam" id="PF01266">
    <property type="entry name" value="DAO"/>
    <property type="match status" value="1"/>
</dbReference>
<dbReference type="GO" id="GO:0005737">
    <property type="term" value="C:cytoplasm"/>
    <property type="evidence" value="ECO:0007669"/>
    <property type="project" value="TreeGrafter"/>
</dbReference>
<proteinExistence type="predicted"/>
<evidence type="ECO:0000256" key="3">
    <source>
        <dbReference type="ARBA" id="ARBA00023002"/>
    </source>
</evidence>
<sequence length="333" mass="36217">MRVAVIGAGVAGLVTALELAKRGIAVDVFERSAALGEQACSWAAGGMLAPWCERESAEEAVVTLGRQALDWWPRHYAGTLAQGTLVLAPARDAGELTRFAARTSGFARLDAEGVAALEPDLAGRFRQGLFFAQEAHLDPRRAMAALVEALQAAGVPFHYGVEADETELDADRIIDCRGLTARDRLGALRGVRGEMLVLRTDEIRLSRPVRLLHPRIPLYVVPRSDGHFMIGATMIESDDRRRVSARSAIELLSAAYALHPAFGEAEIVELRADVRPAFPDNLPGIVEDGRTLRVNGLFRHGFLLSPALAGQVADRLLASRELPDAHHRQRRHA</sequence>
<dbReference type="SUPFAM" id="SSF54373">
    <property type="entry name" value="FAD-linked reductases, C-terminal domain"/>
    <property type="match status" value="1"/>
</dbReference>
<dbReference type="PRINTS" id="PR00419">
    <property type="entry name" value="ADXRDTASE"/>
</dbReference>
<dbReference type="PANTHER" id="PTHR13847:SF289">
    <property type="entry name" value="GLYCINE OXIDASE"/>
    <property type="match status" value="1"/>
</dbReference>
<feature type="domain" description="FAD dependent oxidoreductase" evidence="4">
    <location>
        <begin position="2"/>
        <end position="315"/>
    </location>
</feature>
<evidence type="ECO:0000256" key="2">
    <source>
        <dbReference type="ARBA" id="ARBA00022977"/>
    </source>
</evidence>
<dbReference type="OrthoDB" id="9790035at2"/>
<dbReference type="GO" id="GO:0009228">
    <property type="term" value="P:thiamine biosynthetic process"/>
    <property type="evidence" value="ECO:0007669"/>
    <property type="project" value="UniProtKB-KW"/>
</dbReference>
<dbReference type="SUPFAM" id="SSF51905">
    <property type="entry name" value="FAD/NAD(P)-binding domain"/>
    <property type="match status" value="1"/>
</dbReference>
<dbReference type="EMBL" id="FOAN01000004">
    <property type="protein sequence ID" value="SEL53436.1"/>
    <property type="molecule type" value="Genomic_DNA"/>
</dbReference>
<name>A0A1H7QZM0_9HYPH</name>
<dbReference type="InterPro" id="IPR006076">
    <property type="entry name" value="FAD-dep_OxRdtase"/>
</dbReference>
<dbReference type="GO" id="GO:0016491">
    <property type="term" value="F:oxidoreductase activity"/>
    <property type="evidence" value="ECO:0007669"/>
    <property type="project" value="UniProtKB-KW"/>
</dbReference>
<reference evidence="6" key="1">
    <citation type="submission" date="2016-10" db="EMBL/GenBank/DDBJ databases">
        <authorList>
            <person name="Varghese N."/>
            <person name="Submissions S."/>
        </authorList>
    </citation>
    <scope>NUCLEOTIDE SEQUENCE [LARGE SCALE GENOMIC DNA]</scope>
    <source>
        <strain evidence="6">LMG 26383,CCUG 61248,R- 45681</strain>
    </source>
</reference>
<protein>
    <submittedName>
        <fullName evidence="5">Glycine oxidase</fullName>
    </submittedName>
</protein>
<dbReference type="PANTHER" id="PTHR13847">
    <property type="entry name" value="SARCOSINE DEHYDROGENASE-RELATED"/>
    <property type="match status" value="1"/>
</dbReference>
<dbReference type="UniPathway" id="UPA00060"/>
<dbReference type="RefSeq" id="WP_091834990.1">
    <property type="nucleotide sequence ID" value="NZ_FOAN01000004.1"/>
</dbReference>
<dbReference type="Gene3D" id="3.30.9.10">
    <property type="entry name" value="D-Amino Acid Oxidase, subunit A, domain 2"/>
    <property type="match status" value="1"/>
</dbReference>
<dbReference type="AlphaFoldDB" id="A0A1H7QZM0"/>